<dbReference type="EMBL" id="JAUCDY010000015">
    <property type="protein sequence ID" value="MDM7858705.1"/>
    <property type="molecule type" value="Genomic_DNA"/>
</dbReference>
<gene>
    <name evidence="1" type="ORF">QEZ41_10540</name>
</gene>
<accession>A0ABT7SRA0</accession>
<dbReference type="RefSeq" id="WP_289411511.1">
    <property type="nucleotide sequence ID" value="NZ_JAUCDY010000015.1"/>
</dbReference>
<protein>
    <submittedName>
        <fullName evidence="1">Uncharacterized protein</fullName>
    </submittedName>
</protein>
<evidence type="ECO:0000313" key="1">
    <source>
        <dbReference type="EMBL" id="MDM7858705.1"/>
    </source>
</evidence>
<evidence type="ECO:0000313" key="2">
    <source>
        <dbReference type="Proteomes" id="UP001241056"/>
    </source>
</evidence>
<name>A0ABT7SRA0_9GAMM</name>
<keyword evidence="2" id="KW-1185">Reference proteome</keyword>
<sequence length="172" mass="18575">MEYFEIAFAGQIVLGAELEQTKQGVQRLFNANEQLMEQLFSGRRVVIKQKVDQATALKYQKAFAAAGAILEVRKIESDSVESAAVPAASKPSTRSGAEVVPRDAYMAAFTHVQAPDFAIAPVGSDLVEYQEQPEFDVDISAMSLAPVGSDMGHQPAPQDVLVPDISHIKLAD</sequence>
<reference evidence="1 2" key="1">
    <citation type="submission" date="2023-06" db="EMBL/GenBank/DDBJ databases">
        <title>Thiopseudomonas sp. CY1220 draft genome sequence.</title>
        <authorList>
            <person name="Zhao G."/>
            <person name="An M."/>
        </authorList>
    </citation>
    <scope>NUCLEOTIDE SEQUENCE [LARGE SCALE GENOMIC DNA]</scope>
    <source>
        <strain evidence="1 2">CY1220</strain>
    </source>
</reference>
<organism evidence="1 2">
    <name type="scientific">Thiopseudomonas acetoxidans</name>
    <dbReference type="NCBI Taxonomy" id="3041622"/>
    <lineage>
        <taxon>Bacteria</taxon>
        <taxon>Pseudomonadati</taxon>
        <taxon>Pseudomonadota</taxon>
        <taxon>Gammaproteobacteria</taxon>
        <taxon>Pseudomonadales</taxon>
        <taxon>Pseudomonadaceae</taxon>
        <taxon>Thiopseudomonas</taxon>
    </lineage>
</organism>
<dbReference type="Proteomes" id="UP001241056">
    <property type="component" value="Unassembled WGS sequence"/>
</dbReference>
<proteinExistence type="predicted"/>
<comment type="caution">
    <text evidence="1">The sequence shown here is derived from an EMBL/GenBank/DDBJ whole genome shotgun (WGS) entry which is preliminary data.</text>
</comment>